<dbReference type="FunFam" id="1.10.220.150:FF:000009">
    <property type="entry name" value="stromal membrane-associated protein 1 isoform X1"/>
    <property type="match status" value="1"/>
</dbReference>
<dbReference type="GO" id="GO:0005096">
    <property type="term" value="F:GTPase activator activity"/>
    <property type="evidence" value="ECO:0007669"/>
    <property type="project" value="UniProtKB-KW"/>
</dbReference>
<dbReference type="PANTHER" id="PTHR45705:SF1">
    <property type="entry name" value="FI20236P1"/>
    <property type="match status" value="1"/>
</dbReference>
<dbReference type="PROSITE" id="PS50115">
    <property type="entry name" value="ARFGAP"/>
    <property type="match status" value="1"/>
</dbReference>
<evidence type="ECO:0000313" key="8">
    <source>
        <dbReference type="EMBL" id="CAL1547627.1"/>
    </source>
</evidence>
<dbReference type="GO" id="GO:0008270">
    <property type="term" value="F:zinc ion binding"/>
    <property type="evidence" value="ECO:0007669"/>
    <property type="project" value="UniProtKB-KW"/>
</dbReference>
<dbReference type="PANTHER" id="PTHR45705">
    <property type="entry name" value="FI20236P1"/>
    <property type="match status" value="1"/>
</dbReference>
<dbReference type="SUPFAM" id="SSF57863">
    <property type="entry name" value="ArfGap/RecO-like zinc finger"/>
    <property type="match status" value="1"/>
</dbReference>
<dbReference type="InterPro" id="IPR001164">
    <property type="entry name" value="ArfGAP_dom"/>
</dbReference>
<dbReference type="InterPro" id="IPR038508">
    <property type="entry name" value="ArfGAP_dom_sf"/>
</dbReference>
<keyword evidence="9" id="KW-1185">Reference proteome</keyword>
<evidence type="ECO:0000256" key="1">
    <source>
        <dbReference type="ARBA" id="ARBA00022468"/>
    </source>
</evidence>
<feature type="region of interest" description="Disordered" evidence="6">
    <location>
        <begin position="360"/>
        <end position="384"/>
    </location>
</feature>
<keyword evidence="3 5" id="KW-0863">Zinc-finger</keyword>
<organism evidence="8 9">
    <name type="scientific">Lymnaea stagnalis</name>
    <name type="common">Great pond snail</name>
    <name type="synonym">Helix stagnalis</name>
    <dbReference type="NCBI Taxonomy" id="6523"/>
    <lineage>
        <taxon>Eukaryota</taxon>
        <taxon>Metazoa</taxon>
        <taxon>Spiralia</taxon>
        <taxon>Lophotrochozoa</taxon>
        <taxon>Mollusca</taxon>
        <taxon>Gastropoda</taxon>
        <taxon>Heterobranchia</taxon>
        <taxon>Euthyneura</taxon>
        <taxon>Panpulmonata</taxon>
        <taxon>Hygrophila</taxon>
        <taxon>Lymnaeoidea</taxon>
        <taxon>Lymnaeidae</taxon>
        <taxon>Lymnaea</taxon>
    </lineage>
</organism>
<feature type="compositionally biased region" description="Basic and acidic residues" evidence="6">
    <location>
        <begin position="140"/>
        <end position="150"/>
    </location>
</feature>
<reference evidence="8 9" key="1">
    <citation type="submission" date="2024-04" db="EMBL/GenBank/DDBJ databases">
        <authorList>
            <consortium name="Genoscope - CEA"/>
            <person name="William W."/>
        </authorList>
    </citation>
    <scope>NUCLEOTIDE SEQUENCE [LARGE SCALE GENOMIC DNA]</scope>
</reference>
<feature type="region of interest" description="Disordered" evidence="6">
    <location>
        <begin position="512"/>
        <end position="539"/>
    </location>
</feature>
<feature type="region of interest" description="Disordered" evidence="6">
    <location>
        <begin position="248"/>
        <end position="268"/>
    </location>
</feature>
<accession>A0AAV2IPB1</accession>
<evidence type="ECO:0000259" key="7">
    <source>
        <dbReference type="PROSITE" id="PS50115"/>
    </source>
</evidence>
<comment type="caution">
    <text evidence="8">The sequence shown here is derived from an EMBL/GenBank/DDBJ whole genome shotgun (WGS) entry which is preliminary data.</text>
</comment>
<dbReference type="GO" id="GO:0005737">
    <property type="term" value="C:cytoplasm"/>
    <property type="evidence" value="ECO:0007669"/>
    <property type="project" value="TreeGrafter"/>
</dbReference>
<dbReference type="Gene3D" id="1.10.220.150">
    <property type="entry name" value="Arf GTPase activating protein"/>
    <property type="match status" value="1"/>
</dbReference>
<evidence type="ECO:0000256" key="4">
    <source>
        <dbReference type="ARBA" id="ARBA00022833"/>
    </source>
</evidence>
<dbReference type="InterPro" id="IPR037278">
    <property type="entry name" value="ARFGAP/RecO"/>
</dbReference>
<dbReference type="AlphaFoldDB" id="A0AAV2IPB1"/>
<evidence type="ECO:0000256" key="5">
    <source>
        <dbReference type="PROSITE-ProRule" id="PRU00288"/>
    </source>
</evidence>
<evidence type="ECO:0000256" key="2">
    <source>
        <dbReference type="ARBA" id="ARBA00022723"/>
    </source>
</evidence>
<feature type="compositionally biased region" description="Polar residues" evidence="6">
    <location>
        <begin position="518"/>
        <end position="539"/>
    </location>
</feature>
<keyword evidence="2" id="KW-0479">Metal-binding</keyword>
<evidence type="ECO:0000256" key="6">
    <source>
        <dbReference type="SAM" id="MobiDB-lite"/>
    </source>
</evidence>
<gene>
    <name evidence="8" type="ORF">GSLYS_00020944001</name>
</gene>
<feature type="compositionally biased region" description="Polar residues" evidence="6">
    <location>
        <begin position="182"/>
        <end position="193"/>
    </location>
</feature>
<evidence type="ECO:0000256" key="3">
    <source>
        <dbReference type="ARBA" id="ARBA00022771"/>
    </source>
</evidence>
<feature type="region of interest" description="Disordered" evidence="6">
    <location>
        <begin position="140"/>
        <end position="206"/>
    </location>
</feature>
<keyword evidence="1" id="KW-0343">GTPase activation</keyword>
<dbReference type="InterPro" id="IPR044732">
    <property type="entry name" value="ArfGAP_SMAP1-like"/>
</dbReference>
<dbReference type="CDD" id="cd08839">
    <property type="entry name" value="ArfGap_SMAP"/>
    <property type="match status" value="1"/>
</dbReference>
<dbReference type="EMBL" id="CAXITT010001027">
    <property type="protein sequence ID" value="CAL1547627.1"/>
    <property type="molecule type" value="Genomic_DNA"/>
</dbReference>
<dbReference type="Pfam" id="PF01412">
    <property type="entry name" value="ArfGap"/>
    <property type="match status" value="1"/>
</dbReference>
<name>A0AAV2IPB1_LYMST</name>
<evidence type="ECO:0000313" key="9">
    <source>
        <dbReference type="Proteomes" id="UP001497497"/>
    </source>
</evidence>
<dbReference type="PRINTS" id="PR00405">
    <property type="entry name" value="REVINTRACTNG"/>
</dbReference>
<sequence length="539" mass="58194">MSSFKEKERSKELQEKFQAILSGLLKDEDNKYCVDCDAKGPRWASWNLGIFLCIRCAGIHRNLGVHISKVKSVNLDTWTPEQVSMMQEMGNSRARAVYEANIPDGFRRPQTDSALEAFIRSKYEQKKYIAQEWVPPQPRVPKEWLEDSKNDKKRTKPKPTAASLPLTNVRKSISKPAITTPPGDSNKLSQPPKSETKVAAVKPEPVTNSASNDLLGLDLGYGLVNIQKAAPPQPLSGGNELLDLFGGPQVPHVQSQQSAGSDLMNGQLDGSLFAEDQGLGQGQGEKKASTKDSIMALFGGAGTNPTPQVYGVPDVSMTKPNINMYQKGQEEAGQKFQGQGLVRPTGAMANYGSPNFYSVSNQTNSFMPPSSNGQIPGSATPQSFAQQNGCMSYGDFSCPSPFYIGGVYMPPQQMMYPGMVGQQPGMMGGQVLMGPSPGMMAPGMGMMGQPGSVRPPGMIGQPQGMVGNPALNVNPMAMYGGPVVNNTPGMYTPQQMQQLQYQQVQQQMSALQLSQQSTANTTGWGKPNPGQTLSTNLWQ</sequence>
<feature type="domain" description="Arf-GAP" evidence="7">
    <location>
        <begin position="18"/>
        <end position="141"/>
    </location>
</feature>
<dbReference type="SMART" id="SM00105">
    <property type="entry name" value="ArfGap"/>
    <property type="match status" value="1"/>
</dbReference>
<dbReference type="Proteomes" id="UP001497497">
    <property type="component" value="Unassembled WGS sequence"/>
</dbReference>
<protein>
    <recommendedName>
        <fullName evidence="7">Arf-GAP domain-containing protein</fullName>
    </recommendedName>
</protein>
<keyword evidence="4" id="KW-0862">Zinc</keyword>
<proteinExistence type="predicted"/>
<dbReference type="InterPro" id="IPR051718">
    <property type="entry name" value="ARF_GTPase-activating"/>
</dbReference>